<comment type="caution">
    <text evidence="2">The sequence shown here is derived from an EMBL/GenBank/DDBJ whole genome shotgun (WGS) entry which is preliminary data.</text>
</comment>
<evidence type="ECO:0000259" key="1">
    <source>
        <dbReference type="Pfam" id="PF00535"/>
    </source>
</evidence>
<dbReference type="PANTHER" id="PTHR43685:SF2">
    <property type="entry name" value="GLYCOSYLTRANSFERASE 2-LIKE DOMAIN-CONTAINING PROTEIN"/>
    <property type="match status" value="1"/>
</dbReference>
<dbReference type="InterPro" id="IPR003737">
    <property type="entry name" value="GlcNAc_PI_deacetylase-related"/>
</dbReference>
<dbReference type="InterPro" id="IPR050834">
    <property type="entry name" value="Glycosyltransf_2"/>
</dbReference>
<dbReference type="SUPFAM" id="SSF102588">
    <property type="entry name" value="LmbE-like"/>
    <property type="match status" value="1"/>
</dbReference>
<dbReference type="Pfam" id="PF13641">
    <property type="entry name" value="Glyco_tranf_2_3"/>
    <property type="match status" value="1"/>
</dbReference>
<dbReference type="PANTHER" id="PTHR43685">
    <property type="entry name" value="GLYCOSYLTRANSFERASE"/>
    <property type="match status" value="1"/>
</dbReference>
<dbReference type="GO" id="GO:0044010">
    <property type="term" value="P:single-species biofilm formation"/>
    <property type="evidence" value="ECO:0007669"/>
    <property type="project" value="TreeGrafter"/>
</dbReference>
<dbReference type="SUPFAM" id="SSF53448">
    <property type="entry name" value="Nucleotide-diphospho-sugar transferases"/>
    <property type="match status" value="3"/>
</dbReference>
<evidence type="ECO:0000313" key="3">
    <source>
        <dbReference type="Proteomes" id="UP000030428"/>
    </source>
</evidence>
<dbReference type="Gene3D" id="3.90.550.10">
    <property type="entry name" value="Spore Coat Polysaccharide Biosynthesis Protein SpsA, Chain A"/>
    <property type="match status" value="3"/>
</dbReference>
<proteinExistence type="predicted"/>
<dbReference type="Pfam" id="PF00535">
    <property type="entry name" value="Glycos_transf_2"/>
    <property type="match status" value="2"/>
</dbReference>
<dbReference type="InterPro" id="IPR024078">
    <property type="entry name" value="LmbE-like_dom_sf"/>
</dbReference>
<protein>
    <recommendedName>
        <fullName evidence="1">Glycosyltransferase 2-like domain-containing protein</fullName>
    </recommendedName>
</protein>
<dbReference type="InterPro" id="IPR029044">
    <property type="entry name" value="Nucleotide-diphossugar_trans"/>
</dbReference>
<organism evidence="2 3">
    <name type="scientific">Candidatus Thiomargarita nelsonii</name>
    <dbReference type="NCBI Taxonomy" id="1003181"/>
    <lineage>
        <taxon>Bacteria</taxon>
        <taxon>Pseudomonadati</taxon>
        <taxon>Pseudomonadota</taxon>
        <taxon>Gammaproteobacteria</taxon>
        <taxon>Thiotrichales</taxon>
        <taxon>Thiotrichaceae</taxon>
        <taxon>Thiomargarita</taxon>
    </lineage>
</organism>
<dbReference type="Proteomes" id="UP000030428">
    <property type="component" value="Unassembled WGS sequence"/>
</dbReference>
<name>A0A0A6RMK8_9GAMM</name>
<dbReference type="AlphaFoldDB" id="A0A0A6RMK8"/>
<dbReference type="Pfam" id="PF02585">
    <property type="entry name" value="PIG-L"/>
    <property type="match status" value="1"/>
</dbReference>
<feature type="domain" description="Glycosyltransferase 2-like" evidence="1">
    <location>
        <begin position="225"/>
        <end position="321"/>
    </location>
</feature>
<reference evidence="2 3" key="1">
    <citation type="journal article" date="2016" name="Front. Microbiol.">
        <title>Single-Cell (Meta-)Genomics of a Dimorphic Candidatus Thiomargarita nelsonii Reveals Genomic Plasticity.</title>
        <authorList>
            <person name="Flood B.E."/>
            <person name="Fliss P."/>
            <person name="Jones D.S."/>
            <person name="Dick G.J."/>
            <person name="Jain S."/>
            <person name="Kaster A.K."/>
            <person name="Winkel M."/>
            <person name="Mussmann M."/>
            <person name="Bailey J."/>
        </authorList>
    </citation>
    <scope>NUCLEOTIDE SEQUENCE [LARGE SCALE GENOMIC DNA]</scope>
    <source>
        <strain evidence="2">Hydrate Ridge</strain>
    </source>
</reference>
<sequence>MREKTILVFAPHPDDEVLGCGGYMAKQHAEGAQVYVVVVSDGALGSPPDVRQQECQAGLACLDIYNVQFWNYPDSRVPINGAILNDYRRVVEEINPTQVLLPNPQESHPDHRRVTRGFLNALEERWQGQLLFYETVVHPAAFVNHVVDITEKFNYKLQAIQAHASQLRSFNYVGYTQTLANLRGFLANVAQAEAFLLYEWDGSYQHFFETRPLISVIVRADDMGYLRHALRSLIKQTYDQLEVLVVWFGADIPSLQDFDLLDIRYIPGKAARSFNLNLGLKHVRGEYVAILDQDDVLYQEHFASLLAEIHGHPKVDVVYSGCKVVACNKVDNRIKVNKVIEVMNHAWQPGRLLIGNRIPIHALLFRATVFHSHQFDETLEVYEDWEFLARLSLSNFSFAHLDEVTCEYRAFSKSGDQLLAQIHKEKGYLSHREHVLIKLLKKLDIKHFEDIVFLVKNLEEQQGTFKKQLVEKNKQYQTLVKRFEQYYSLEQFLAQACNDMGIEAADRAGIAQLIGRALPQKTLFSIILPVYNTNATLLSQTLLSVRSQAYSGWELCVVDDASSREETQQILQALQDDMVVAPRLHYKRRNTQGGIVAASNDAIKMATAPYLVFLDHDDRLHTEALLILALKLQQQDYTLLYTDSCMIDHGGQIMHTYQKSDWAPETLLHINPINHLTVVKREVLNNLGGLGDFNGAQDWDLLLQLVALPEQQICHVRQPLYDWRATEGSVAYKGSEKTWAFEAAQSVLINHLTQRGLKEVSIRANEQSSGFISHWHSALEPIEIIIPTHSNLSGLKTCLNGLLQQTDYPQFNITIVANRCPSTMRDYLKTLQSQPQIRVLVNDNAFNWSALNNQAVMVGNSNSAFLLFLNDDIEIKKASWLGDLRRYLDLEGVGVVGASLFYPDGSLQHGGIFTDPQWIATNINEWGTMSELRVTRNVSAVTGACLLTRRGVWEQVSGFDDKLAVSYNDVDFCLAVRAQGWRVVQAIDVELFHHEHATYGTVDNPKKQALWQKESQLMREKWGESLIERYKPHYDVQLQQTRILHME</sequence>
<feature type="domain" description="Glycosyltransferase 2-like" evidence="1">
    <location>
        <begin position="525"/>
        <end position="640"/>
    </location>
</feature>
<keyword evidence="3" id="KW-1185">Reference proteome</keyword>
<dbReference type="EMBL" id="JSZA02000374">
    <property type="protein sequence ID" value="KHD05061.1"/>
    <property type="molecule type" value="Genomic_DNA"/>
</dbReference>
<evidence type="ECO:0000313" key="2">
    <source>
        <dbReference type="EMBL" id="KHD05061.1"/>
    </source>
</evidence>
<dbReference type="InterPro" id="IPR001173">
    <property type="entry name" value="Glyco_trans_2-like"/>
</dbReference>
<dbReference type="Gene3D" id="3.40.50.10320">
    <property type="entry name" value="LmbE-like"/>
    <property type="match status" value="1"/>
</dbReference>
<gene>
    <name evidence="2" type="ORF">PN36_33940</name>
</gene>
<accession>A0A0A6RMK8</accession>